<evidence type="ECO:0000256" key="1">
    <source>
        <dbReference type="SAM" id="Phobius"/>
    </source>
</evidence>
<organism evidence="2">
    <name type="scientific">marine sediment metagenome</name>
    <dbReference type="NCBI Taxonomy" id="412755"/>
    <lineage>
        <taxon>unclassified sequences</taxon>
        <taxon>metagenomes</taxon>
        <taxon>ecological metagenomes</taxon>
    </lineage>
</organism>
<dbReference type="EMBL" id="LAZR01020241">
    <property type="protein sequence ID" value="KKL89604.1"/>
    <property type="molecule type" value="Genomic_DNA"/>
</dbReference>
<evidence type="ECO:0000313" key="2">
    <source>
        <dbReference type="EMBL" id="KKL89604.1"/>
    </source>
</evidence>
<keyword evidence="1" id="KW-0812">Transmembrane</keyword>
<protein>
    <submittedName>
        <fullName evidence="2">Uncharacterized protein</fullName>
    </submittedName>
</protein>
<proteinExistence type="predicted"/>
<name>A0A0F9FSV7_9ZZZZ</name>
<dbReference type="AlphaFoldDB" id="A0A0F9FSV7"/>
<sequence length="49" mass="5639">MNSDAIVKDIYYELPLFSKIHALARLKNYFTLHHLSLIGITLAILLRVV</sequence>
<comment type="caution">
    <text evidence="2">The sequence shown here is derived from an EMBL/GenBank/DDBJ whole genome shotgun (WGS) entry which is preliminary data.</text>
</comment>
<feature type="transmembrane region" description="Helical" evidence="1">
    <location>
        <begin position="29"/>
        <end position="48"/>
    </location>
</feature>
<reference evidence="2" key="1">
    <citation type="journal article" date="2015" name="Nature">
        <title>Complex archaea that bridge the gap between prokaryotes and eukaryotes.</title>
        <authorList>
            <person name="Spang A."/>
            <person name="Saw J.H."/>
            <person name="Jorgensen S.L."/>
            <person name="Zaremba-Niedzwiedzka K."/>
            <person name="Martijn J."/>
            <person name="Lind A.E."/>
            <person name="van Eijk R."/>
            <person name="Schleper C."/>
            <person name="Guy L."/>
            <person name="Ettema T.J."/>
        </authorList>
    </citation>
    <scope>NUCLEOTIDE SEQUENCE</scope>
</reference>
<accession>A0A0F9FSV7</accession>
<keyword evidence="1" id="KW-1133">Transmembrane helix</keyword>
<gene>
    <name evidence="2" type="ORF">LCGC14_1913070</name>
</gene>
<keyword evidence="1" id="KW-0472">Membrane</keyword>